<accession>A0A9Q1EMC8</accession>
<comment type="caution">
    <text evidence="2">The sequence shown here is derived from an EMBL/GenBank/DDBJ whole genome shotgun (WGS) entry which is preliminary data.</text>
</comment>
<sequence>MWSQLISSTDPRCRRRRRADWPGVNAQANARRNTEEVYCLQSHGLYCTKEINRTKKGRSSPSADAALKLQARGRSVERRLTDQNGARAVADRVPILWSDSSASRFIGLRRCPTGPGRNEERRFDLSARHVRRRSRRVSASFAPSLCGLTAAGRGPKPRFPRDRARTPTHPPPPPPTGLISHRF</sequence>
<organism evidence="2 3">
    <name type="scientific">Synaphobranchus kaupii</name>
    <name type="common">Kaup's arrowtooth eel</name>
    <dbReference type="NCBI Taxonomy" id="118154"/>
    <lineage>
        <taxon>Eukaryota</taxon>
        <taxon>Metazoa</taxon>
        <taxon>Chordata</taxon>
        <taxon>Craniata</taxon>
        <taxon>Vertebrata</taxon>
        <taxon>Euteleostomi</taxon>
        <taxon>Actinopterygii</taxon>
        <taxon>Neopterygii</taxon>
        <taxon>Teleostei</taxon>
        <taxon>Anguilliformes</taxon>
        <taxon>Synaphobranchidae</taxon>
        <taxon>Synaphobranchus</taxon>
    </lineage>
</organism>
<dbReference type="AlphaFoldDB" id="A0A9Q1EMC8"/>
<feature type="region of interest" description="Disordered" evidence="1">
    <location>
        <begin position="146"/>
        <end position="183"/>
    </location>
</feature>
<protein>
    <submittedName>
        <fullName evidence="2">Uncharacterized protein</fullName>
    </submittedName>
</protein>
<evidence type="ECO:0000313" key="3">
    <source>
        <dbReference type="Proteomes" id="UP001152622"/>
    </source>
</evidence>
<name>A0A9Q1EMC8_SYNKA</name>
<dbReference type="EMBL" id="JAINUF010000015">
    <property type="protein sequence ID" value="KAJ8341494.1"/>
    <property type="molecule type" value="Genomic_DNA"/>
</dbReference>
<dbReference type="Proteomes" id="UP001152622">
    <property type="component" value="Chromosome 15"/>
</dbReference>
<evidence type="ECO:0000313" key="2">
    <source>
        <dbReference type="EMBL" id="KAJ8341494.1"/>
    </source>
</evidence>
<evidence type="ECO:0000256" key="1">
    <source>
        <dbReference type="SAM" id="MobiDB-lite"/>
    </source>
</evidence>
<keyword evidence="3" id="KW-1185">Reference proteome</keyword>
<reference evidence="2" key="1">
    <citation type="journal article" date="2023" name="Science">
        <title>Genome structures resolve the early diversification of teleost fishes.</title>
        <authorList>
            <person name="Parey E."/>
            <person name="Louis A."/>
            <person name="Montfort J."/>
            <person name="Bouchez O."/>
            <person name="Roques C."/>
            <person name="Iampietro C."/>
            <person name="Lluch J."/>
            <person name="Castinel A."/>
            <person name="Donnadieu C."/>
            <person name="Desvignes T."/>
            <person name="Floi Bucao C."/>
            <person name="Jouanno E."/>
            <person name="Wen M."/>
            <person name="Mejri S."/>
            <person name="Dirks R."/>
            <person name="Jansen H."/>
            <person name="Henkel C."/>
            <person name="Chen W.J."/>
            <person name="Zahm M."/>
            <person name="Cabau C."/>
            <person name="Klopp C."/>
            <person name="Thompson A.W."/>
            <person name="Robinson-Rechavi M."/>
            <person name="Braasch I."/>
            <person name="Lecointre G."/>
            <person name="Bobe J."/>
            <person name="Postlethwait J.H."/>
            <person name="Berthelot C."/>
            <person name="Roest Crollius H."/>
            <person name="Guiguen Y."/>
        </authorList>
    </citation>
    <scope>NUCLEOTIDE SEQUENCE</scope>
    <source>
        <strain evidence="2">WJC10195</strain>
    </source>
</reference>
<proteinExistence type="predicted"/>
<gene>
    <name evidence="2" type="ORF">SKAU_G00337850</name>
</gene>